<organism evidence="2 3">
    <name type="scientific">Zea mays</name>
    <name type="common">Maize</name>
    <dbReference type="NCBI Taxonomy" id="4577"/>
    <lineage>
        <taxon>Eukaryota</taxon>
        <taxon>Viridiplantae</taxon>
        <taxon>Streptophyta</taxon>
        <taxon>Embryophyta</taxon>
        <taxon>Tracheophyta</taxon>
        <taxon>Spermatophyta</taxon>
        <taxon>Magnoliopsida</taxon>
        <taxon>Liliopsida</taxon>
        <taxon>Poales</taxon>
        <taxon>Poaceae</taxon>
        <taxon>PACMAD clade</taxon>
        <taxon>Panicoideae</taxon>
        <taxon>Andropogonodae</taxon>
        <taxon>Andropogoneae</taxon>
        <taxon>Tripsacinae</taxon>
        <taxon>Zea</taxon>
    </lineage>
</organism>
<dbReference type="EnsemblPlants" id="Zm00001eb367880_T001">
    <property type="protein sequence ID" value="Zm00001eb367880_P001"/>
    <property type="gene ID" value="Zm00001eb367880"/>
</dbReference>
<dbReference type="AlphaFoldDB" id="A0A804QY33"/>
<evidence type="ECO:0000313" key="2">
    <source>
        <dbReference type="EnsemblPlants" id="Zm00001eb367880_P001"/>
    </source>
</evidence>
<dbReference type="InParanoid" id="A0A804QY33"/>
<reference evidence="2" key="2">
    <citation type="submission" date="2019-07" db="EMBL/GenBank/DDBJ databases">
        <authorList>
            <person name="Seetharam A."/>
            <person name="Woodhouse M."/>
            <person name="Cannon E."/>
        </authorList>
    </citation>
    <scope>NUCLEOTIDE SEQUENCE [LARGE SCALE GENOMIC DNA]</scope>
    <source>
        <strain evidence="2">cv. B73</strain>
    </source>
</reference>
<evidence type="ECO:0000313" key="3">
    <source>
        <dbReference type="Proteomes" id="UP000007305"/>
    </source>
</evidence>
<feature type="region of interest" description="Disordered" evidence="1">
    <location>
        <begin position="1"/>
        <end position="38"/>
    </location>
</feature>
<name>A0A804QY33_MAIZE</name>
<protein>
    <submittedName>
        <fullName evidence="2">Uncharacterized protein</fullName>
    </submittedName>
</protein>
<dbReference type="Gramene" id="Zm00001eb367880_T001">
    <property type="protein sequence ID" value="Zm00001eb367880_P001"/>
    <property type="gene ID" value="Zm00001eb367880"/>
</dbReference>
<reference evidence="3" key="1">
    <citation type="journal article" date="2009" name="Science">
        <title>The B73 maize genome: complexity, diversity, and dynamics.</title>
        <authorList>
            <person name="Schnable P.S."/>
            <person name="Ware D."/>
            <person name="Fulton R.S."/>
            <person name="Stein J.C."/>
            <person name="Wei F."/>
            <person name="Pasternak S."/>
            <person name="Liang C."/>
            <person name="Zhang J."/>
            <person name="Fulton L."/>
            <person name="Graves T.A."/>
            <person name="Minx P."/>
            <person name="Reily A.D."/>
            <person name="Courtney L."/>
            <person name="Kruchowski S.S."/>
            <person name="Tomlinson C."/>
            <person name="Strong C."/>
            <person name="Delehaunty K."/>
            <person name="Fronick C."/>
            <person name="Courtney B."/>
            <person name="Rock S.M."/>
            <person name="Belter E."/>
            <person name="Du F."/>
            <person name="Kim K."/>
            <person name="Abbott R.M."/>
            <person name="Cotton M."/>
            <person name="Levy A."/>
            <person name="Marchetto P."/>
            <person name="Ochoa K."/>
            <person name="Jackson S.M."/>
            <person name="Gillam B."/>
            <person name="Chen W."/>
            <person name="Yan L."/>
            <person name="Higginbotham J."/>
            <person name="Cardenas M."/>
            <person name="Waligorski J."/>
            <person name="Applebaum E."/>
            <person name="Phelps L."/>
            <person name="Falcone J."/>
            <person name="Kanchi K."/>
            <person name="Thane T."/>
            <person name="Scimone A."/>
            <person name="Thane N."/>
            <person name="Henke J."/>
            <person name="Wang T."/>
            <person name="Ruppert J."/>
            <person name="Shah N."/>
            <person name="Rotter K."/>
            <person name="Hodges J."/>
            <person name="Ingenthron E."/>
            <person name="Cordes M."/>
            <person name="Kohlberg S."/>
            <person name="Sgro J."/>
            <person name="Delgado B."/>
            <person name="Mead K."/>
            <person name="Chinwalla A."/>
            <person name="Leonard S."/>
            <person name="Crouse K."/>
            <person name="Collura K."/>
            <person name="Kudrna D."/>
            <person name="Currie J."/>
            <person name="He R."/>
            <person name="Angelova A."/>
            <person name="Rajasekar S."/>
            <person name="Mueller T."/>
            <person name="Lomeli R."/>
            <person name="Scara G."/>
            <person name="Ko A."/>
            <person name="Delaney K."/>
            <person name="Wissotski M."/>
            <person name="Lopez G."/>
            <person name="Campos D."/>
            <person name="Braidotti M."/>
            <person name="Ashley E."/>
            <person name="Golser W."/>
            <person name="Kim H."/>
            <person name="Lee S."/>
            <person name="Lin J."/>
            <person name="Dujmic Z."/>
            <person name="Kim W."/>
            <person name="Talag J."/>
            <person name="Zuccolo A."/>
            <person name="Fan C."/>
            <person name="Sebastian A."/>
            <person name="Kramer M."/>
            <person name="Spiegel L."/>
            <person name="Nascimento L."/>
            <person name="Zutavern T."/>
            <person name="Miller B."/>
            <person name="Ambroise C."/>
            <person name="Muller S."/>
            <person name="Spooner W."/>
            <person name="Narechania A."/>
            <person name="Ren L."/>
            <person name="Wei S."/>
            <person name="Kumari S."/>
            <person name="Faga B."/>
            <person name="Levy M.J."/>
            <person name="McMahan L."/>
            <person name="Van Buren P."/>
            <person name="Vaughn M.W."/>
            <person name="Ying K."/>
            <person name="Yeh C.-T."/>
            <person name="Emrich S.J."/>
            <person name="Jia Y."/>
            <person name="Kalyanaraman A."/>
            <person name="Hsia A.-P."/>
            <person name="Barbazuk W.B."/>
            <person name="Baucom R.S."/>
            <person name="Brutnell T.P."/>
            <person name="Carpita N.C."/>
            <person name="Chaparro C."/>
            <person name="Chia J.-M."/>
            <person name="Deragon J.-M."/>
            <person name="Estill J.C."/>
            <person name="Fu Y."/>
            <person name="Jeddeloh J.A."/>
            <person name="Han Y."/>
            <person name="Lee H."/>
            <person name="Li P."/>
            <person name="Lisch D.R."/>
            <person name="Liu S."/>
            <person name="Liu Z."/>
            <person name="Nagel D.H."/>
            <person name="McCann M.C."/>
            <person name="SanMiguel P."/>
            <person name="Myers A.M."/>
            <person name="Nettleton D."/>
            <person name="Nguyen J."/>
            <person name="Penning B.W."/>
            <person name="Ponnala L."/>
            <person name="Schneider K.L."/>
            <person name="Schwartz D.C."/>
            <person name="Sharma A."/>
            <person name="Soderlund C."/>
            <person name="Springer N.M."/>
            <person name="Sun Q."/>
            <person name="Wang H."/>
            <person name="Waterman M."/>
            <person name="Westerman R."/>
            <person name="Wolfgruber T.K."/>
            <person name="Yang L."/>
            <person name="Yu Y."/>
            <person name="Zhang L."/>
            <person name="Zhou S."/>
            <person name="Zhu Q."/>
            <person name="Bennetzen J.L."/>
            <person name="Dawe R.K."/>
            <person name="Jiang J."/>
            <person name="Jiang N."/>
            <person name="Presting G.G."/>
            <person name="Wessler S.R."/>
            <person name="Aluru S."/>
            <person name="Martienssen R.A."/>
            <person name="Clifton S.W."/>
            <person name="McCombie W.R."/>
            <person name="Wing R.A."/>
            <person name="Wilson R.K."/>
        </authorList>
    </citation>
    <scope>NUCLEOTIDE SEQUENCE [LARGE SCALE GENOMIC DNA]</scope>
    <source>
        <strain evidence="3">cv. B73</strain>
    </source>
</reference>
<dbReference type="Proteomes" id="UP000007305">
    <property type="component" value="Chromosome 8"/>
</dbReference>
<evidence type="ECO:0000256" key="1">
    <source>
        <dbReference type="SAM" id="MobiDB-lite"/>
    </source>
</evidence>
<accession>A0A804QY33</accession>
<keyword evidence="3" id="KW-1185">Reference proteome</keyword>
<sequence length="98" mass="10782">MAVATIKHPPSYSGGDVVPPCQSRSQSHPPPWQIHKPTPSSTFVNHVLTRNRHSRNLLFLPYLSCLAPVLQSLQPEGSAAMVRKAITATWDERQTVTG</sequence>
<proteinExistence type="predicted"/>
<reference evidence="2" key="3">
    <citation type="submission" date="2021-05" db="UniProtKB">
        <authorList>
            <consortium name="EnsemblPlants"/>
        </authorList>
    </citation>
    <scope>IDENTIFICATION</scope>
    <source>
        <strain evidence="2">cv. B73</strain>
    </source>
</reference>